<dbReference type="KEGG" id="mcad:Pan265_22420"/>
<dbReference type="OrthoDB" id="281357at2"/>
<evidence type="ECO:0000313" key="2">
    <source>
        <dbReference type="Proteomes" id="UP000320386"/>
    </source>
</evidence>
<reference evidence="1 2" key="1">
    <citation type="submission" date="2019-02" db="EMBL/GenBank/DDBJ databases">
        <title>Deep-cultivation of Planctomycetes and their phenomic and genomic characterization uncovers novel biology.</title>
        <authorList>
            <person name="Wiegand S."/>
            <person name="Jogler M."/>
            <person name="Boedeker C."/>
            <person name="Pinto D."/>
            <person name="Vollmers J."/>
            <person name="Rivas-Marin E."/>
            <person name="Kohn T."/>
            <person name="Peeters S.H."/>
            <person name="Heuer A."/>
            <person name="Rast P."/>
            <person name="Oberbeckmann S."/>
            <person name="Bunk B."/>
            <person name="Jeske O."/>
            <person name="Meyerdierks A."/>
            <person name="Storesund J.E."/>
            <person name="Kallscheuer N."/>
            <person name="Luecker S."/>
            <person name="Lage O.M."/>
            <person name="Pohl T."/>
            <person name="Merkel B.J."/>
            <person name="Hornburger P."/>
            <person name="Mueller R.-W."/>
            <person name="Bruemmer F."/>
            <person name="Labrenz M."/>
            <person name="Spormann A.M."/>
            <person name="Op den Camp H."/>
            <person name="Overmann J."/>
            <person name="Amann R."/>
            <person name="Jetten M.S.M."/>
            <person name="Mascher T."/>
            <person name="Medema M.H."/>
            <person name="Devos D.P."/>
            <person name="Kaster A.-K."/>
            <person name="Ovreas L."/>
            <person name="Rohde M."/>
            <person name="Galperin M.Y."/>
            <person name="Jogler C."/>
        </authorList>
    </citation>
    <scope>NUCLEOTIDE SEQUENCE [LARGE SCALE GENOMIC DNA]</scope>
    <source>
        <strain evidence="1 2">Pan265</strain>
    </source>
</reference>
<accession>A0A518BZH2</accession>
<gene>
    <name evidence="1" type="ORF">Pan265_22420</name>
</gene>
<keyword evidence="2" id="KW-1185">Reference proteome</keyword>
<dbReference type="AlphaFoldDB" id="A0A518BZH2"/>
<protein>
    <submittedName>
        <fullName evidence="1">Uncharacterized protein</fullName>
    </submittedName>
</protein>
<organism evidence="1 2">
    <name type="scientific">Mucisphaera calidilacus</name>
    <dbReference type="NCBI Taxonomy" id="2527982"/>
    <lineage>
        <taxon>Bacteria</taxon>
        <taxon>Pseudomonadati</taxon>
        <taxon>Planctomycetota</taxon>
        <taxon>Phycisphaerae</taxon>
        <taxon>Phycisphaerales</taxon>
        <taxon>Phycisphaeraceae</taxon>
        <taxon>Mucisphaera</taxon>
    </lineage>
</organism>
<proteinExistence type="predicted"/>
<dbReference type="EMBL" id="CP036280">
    <property type="protein sequence ID" value="QDU72377.1"/>
    <property type="molecule type" value="Genomic_DNA"/>
</dbReference>
<sequence>MPKGQGLSRHQEKIVKRYYEHRDTIALARLQEIVSELYLAESQAKANKLWTSAGKALKNAGAGQAEIDRTLDARDPAKLASLVTRLSRGG</sequence>
<name>A0A518BZH2_9BACT</name>
<dbReference type="Proteomes" id="UP000320386">
    <property type="component" value="Chromosome"/>
</dbReference>
<dbReference type="RefSeq" id="WP_145446548.1">
    <property type="nucleotide sequence ID" value="NZ_CP036280.1"/>
</dbReference>
<evidence type="ECO:0000313" key="1">
    <source>
        <dbReference type="EMBL" id="QDU72377.1"/>
    </source>
</evidence>